<name>A0A5C7HJ07_9ROSI</name>
<evidence type="ECO:0000313" key="3">
    <source>
        <dbReference type="EMBL" id="TXG56980.1"/>
    </source>
</evidence>
<dbReference type="SUPFAM" id="SSF143437">
    <property type="entry name" value="THUMP domain-like"/>
    <property type="match status" value="1"/>
</dbReference>
<sequence>MGENEEGEEMKPWEQHSKIISIPRFDYNAPCSILQRSHSGFLITSTIKREKSATKEAISILHQYVGPYNDDSSESLERPNANGDTKRRKICTDEIGDKCADVVESKGTKEEEAGTLPKDDCLSCEKKDTNAERDHVMSLVKLTRSGLVLLTFPGENSPDTVNIVTNIYHSLDSGSLKSPLWCHRIFPIQSTCILKESDLQATVSKLVLQFVNDKQNKLSQPVKFAVGYNRRGFEETEMKVPKNTLKDSDRFALLDRNKCFSIVAAAVTDVISDSAVDLKSPELSVLVELLPLSGVPNESLVVAVSVLPKNLVSTKPRLCIRALVSETKAKNKKT</sequence>
<evidence type="ECO:0000313" key="4">
    <source>
        <dbReference type="Proteomes" id="UP000323000"/>
    </source>
</evidence>
<dbReference type="GO" id="GO:0006400">
    <property type="term" value="P:tRNA modification"/>
    <property type="evidence" value="ECO:0007669"/>
    <property type="project" value="InterPro"/>
</dbReference>
<dbReference type="InterPro" id="IPR040183">
    <property type="entry name" value="THUMPD1-like"/>
</dbReference>
<dbReference type="Proteomes" id="UP000323000">
    <property type="component" value="Chromosome 8"/>
</dbReference>
<proteinExistence type="predicted"/>
<dbReference type="AlphaFoldDB" id="A0A5C7HJ07"/>
<dbReference type="GO" id="GO:0003723">
    <property type="term" value="F:RNA binding"/>
    <property type="evidence" value="ECO:0007669"/>
    <property type="project" value="InterPro"/>
</dbReference>
<protein>
    <recommendedName>
        <fullName evidence="2">THUMP domain-containing protein</fullName>
    </recommendedName>
</protein>
<feature type="domain" description="THUMP" evidence="2">
    <location>
        <begin position="198"/>
        <end position="290"/>
    </location>
</feature>
<organism evidence="3 4">
    <name type="scientific">Acer yangbiense</name>
    <dbReference type="NCBI Taxonomy" id="1000413"/>
    <lineage>
        <taxon>Eukaryota</taxon>
        <taxon>Viridiplantae</taxon>
        <taxon>Streptophyta</taxon>
        <taxon>Embryophyta</taxon>
        <taxon>Tracheophyta</taxon>
        <taxon>Spermatophyta</taxon>
        <taxon>Magnoliopsida</taxon>
        <taxon>eudicotyledons</taxon>
        <taxon>Gunneridae</taxon>
        <taxon>Pentapetalae</taxon>
        <taxon>rosids</taxon>
        <taxon>malvids</taxon>
        <taxon>Sapindales</taxon>
        <taxon>Sapindaceae</taxon>
        <taxon>Hippocastanoideae</taxon>
        <taxon>Acereae</taxon>
        <taxon>Acer</taxon>
    </lineage>
</organism>
<evidence type="ECO:0000259" key="2">
    <source>
        <dbReference type="Pfam" id="PF02926"/>
    </source>
</evidence>
<evidence type="ECO:0000256" key="1">
    <source>
        <dbReference type="SAM" id="MobiDB-lite"/>
    </source>
</evidence>
<dbReference type="InterPro" id="IPR004114">
    <property type="entry name" value="THUMP_dom"/>
</dbReference>
<dbReference type="PANTHER" id="PTHR13452:SF13">
    <property type="entry name" value="OS02G0672400 PROTEIN"/>
    <property type="match status" value="1"/>
</dbReference>
<reference evidence="4" key="1">
    <citation type="journal article" date="2019" name="Gigascience">
        <title>De novo genome assembly of the endangered Acer yangbiense, a plant species with extremely small populations endemic to Yunnan Province, China.</title>
        <authorList>
            <person name="Yang J."/>
            <person name="Wariss H.M."/>
            <person name="Tao L."/>
            <person name="Zhang R."/>
            <person name="Yun Q."/>
            <person name="Hollingsworth P."/>
            <person name="Dao Z."/>
            <person name="Luo G."/>
            <person name="Guo H."/>
            <person name="Ma Y."/>
            <person name="Sun W."/>
        </authorList>
    </citation>
    <scope>NUCLEOTIDE SEQUENCE [LARGE SCALE GENOMIC DNA]</scope>
    <source>
        <strain evidence="4">cv. Malutang</strain>
    </source>
</reference>
<dbReference type="Pfam" id="PF02926">
    <property type="entry name" value="THUMP"/>
    <property type="match status" value="1"/>
</dbReference>
<feature type="region of interest" description="Disordered" evidence="1">
    <location>
        <begin position="68"/>
        <end position="87"/>
    </location>
</feature>
<keyword evidence="4" id="KW-1185">Reference proteome</keyword>
<dbReference type="EMBL" id="VAHF01000008">
    <property type="protein sequence ID" value="TXG56980.1"/>
    <property type="molecule type" value="Genomic_DNA"/>
</dbReference>
<dbReference type="OrthoDB" id="367221at2759"/>
<dbReference type="PANTHER" id="PTHR13452">
    <property type="entry name" value="THUMP DOMAIN CONTAINING PROTEIN 1-RELATED"/>
    <property type="match status" value="1"/>
</dbReference>
<gene>
    <name evidence="3" type="ORF">EZV62_018293</name>
</gene>
<comment type="caution">
    <text evidence="3">The sequence shown here is derived from an EMBL/GenBank/DDBJ whole genome shotgun (WGS) entry which is preliminary data.</text>
</comment>
<accession>A0A5C7HJ07</accession>